<evidence type="ECO:0000259" key="5">
    <source>
        <dbReference type="Pfam" id="PF23598"/>
    </source>
</evidence>
<keyword evidence="1" id="KW-0677">Repeat</keyword>
<organism evidence="6 7">
    <name type="scientific">Cinchona calisaya</name>
    <dbReference type="NCBI Taxonomy" id="153742"/>
    <lineage>
        <taxon>Eukaryota</taxon>
        <taxon>Viridiplantae</taxon>
        <taxon>Streptophyta</taxon>
        <taxon>Embryophyta</taxon>
        <taxon>Tracheophyta</taxon>
        <taxon>Spermatophyta</taxon>
        <taxon>Magnoliopsida</taxon>
        <taxon>eudicotyledons</taxon>
        <taxon>Gunneridae</taxon>
        <taxon>Pentapetalae</taxon>
        <taxon>asterids</taxon>
        <taxon>lamiids</taxon>
        <taxon>Gentianales</taxon>
        <taxon>Rubiaceae</taxon>
        <taxon>Cinchonoideae</taxon>
        <taxon>Cinchoneae</taxon>
        <taxon>Cinchona</taxon>
    </lineage>
</organism>
<evidence type="ECO:0000313" key="7">
    <source>
        <dbReference type="Proteomes" id="UP001630127"/>
    </source>
</evidence>
<dbReference type="Gene3D" id="3.80.10.10">
    <property type="entry name" value="Ribonuclease Inhibitor"/>
    <property type="match status" value="1"/>
</dbReference>
<evidence type="ECO:0000256" key="3">
    <source>
        <dbReference type="ARBA" id="ARBA00022840"/>
    </source>
</evidence>
<dbReference type="InterPro" id="IPR058922">
    <property type="entry name" value="WHD_DRP"/>
</dbReference>
<accession>A0ABD2Y2A9</accession>
<dbReference type="InterPro" id="IPR055414">
    <property type="entry name" value="LRR_R13L4/SHOC2-like"/>
</dbReference>
<sequence>MWLWIAEGFIRNVDQKALPEDVAEGYLMDLIGRSLVMASQKGSDGRVKACLVHDMLRTLCLTKIQEENFLESITGYDKLFPSPRIRLDCGVDSDCYCPSITYNQHRLSICSKRNQFVMLKPSSPCVRSLLFFAISDKYPRCPYDISFISDNFKLLRVLDVESINVGSSFPTGIELLDTLRYLAVSGDIDSIPSTISKLWRLEIFIVKGLKGKVALPDTLWSMTRLRHLHVNSNAIFSWQDESLTSSSRLDNLVTLSSPILSYGDDTEKIMRKFPKLRKLRCTFSESSHQSGNCSRFPLLEFLTELESLKIFYYGGMHHSCEFNFPLNLKKLSLSDFILSWSSIFAIGILPKLEVLKLVSIDFDSPIWEMREDEFCVLKFLKLDNLDIVQWNAYSDHLPNLQRLVLRSCKQLQDVPSGFGEISTLQMIELRWCSNSAENSVRAIQEEQLAYGNEGFQVFVNIPDAAFRSF</sequence>
<evidence type="ECO:0000259" key="4">
    <source>
        <dbReference type="Pfam" id="PF23559"/>
    </source>
</evidence>
<dbReference type="AlphaFoldDB" id="A0ABD2Y2A9"/>
<gene>
    <name evidence="6" type="ORF">ACH5RR_036121</name>
</gene>
<name>A0ABD2Y2A9_9GENT</name>
<feature type="domain" description="Disease resistance R13L4/SHOC-2-like LRR" evidence="5">
    <location>
        <begin position="149"/>
        <end position="335"/>
    </location>
</feature>
<protein>
    <submittedName>
        <fullName evidence="6">Uncharacterized protein</fullName>
    </submittedName>
</protein>
<dbReference type="Proteomes" id="UP001630127">
    <property type="component" value="Unassembled WGS sequence"/>
</dbReference>
<dbReference type="SUPFAM" id="SSF52058">
    <property type="entry name" value="L domain-like"/>
    <property type="match status" value="1"/>
</dbReference>
<dbReference type="PANTHER" id="PTHR15140">
    <property type="entry name" value="TUBULIN-SPECIFIC CHAPERONE E"/>
    <property type="match status" value="1"/>
</dbReference>
<dbReference type="Pfam" id="PF23598">
    <property type="entry name" value="LRR_14"/>
    <property type="match status" value="1"/>
</dbReference>
<dbReference type="InterPro" id="IPR032675">
    <property type="entry name" value="LRR_dom_sf"/>
</dbReference>
<dbReference type="PANTHER" id="PTHR15140:SF39">
    <property type="entry name" value="LATE BLIGHT RESISTANCE PROTEIN HOMOLOG R1B-14"/>
    <property type="match status" value="1"/>
</dbReference>
<proteinExistence type="predicted"/>
<evidence type="ECO:0000256" key="2">
    <source>
        <dbReference type="ARBA" id="ARBA00022741"/>
    </source>
</evidence>
<dbReference type="Pfam" id="PF23559">
    <property type="entry name" value="WHD_DRP"/>
    <property type="match status" value="1"/>
</dbReference>
<keyword evidence="3" id="KW-0067">ATP-binding</keyword>
<evidence type="ECO:0000256" key="1">
    <source>
        <dbReference type="ARBA" id="ARBA00022737"/>
    </source>
</evidence>
<evidence type="ECO:0000313" key="6">
    <source>
        <dbReference type="EMBL" id="KAL3501672.1"/>
    </source>
</evidence>
<reference evidence="6 7" key="1">
    <citation type="submission" date="2024-11" db="EMBL/GenBank/DDBJ databases">
        <title>A near-complete genome assembly of Cinchona calisaya.</title>
        <authorList>
            <person name="Lian D.C."/>
            <person name="Zhao X.W."/>
            <person name="Wei L."/>
        </authorList>
    </citation>
    <scope>NUCLEOTIDE SEQUENCE [LARGE SCALE GENOMIC DNA]</scope>
    <source>
        <tissue evidence="6">Nenye</tissue>
    </source>
</reference>
<keyword evidence="2" id="KW-0547">Nucleotide-binding</keyword>
<comment type="caution">
    <text evidence="6">The sequence shown here is derived from an EMBL/GenBank/DDBJ whole genome shotgun (WGS) entry which is preliminary data.</text>
</comment>
<dbReference type="EMBL" id="JBJUIK010000015">
    <property type="protein sequence ID" value="KAL3501672.1"/>
    <property type="molecule type" value="Genomic_DNA"/>
</dbReference>
<keyword evidence="7" id="KW-1185">Reference proteome</keyword>
<feature type="domain" description="Disease resistance protein winged helix" evidence="4">
    <location>
        <begin position="2"/>
        <end position="59"/>
    </location>
</feature>